<comment type="caution">
    <text evidence="3">The sequence shown here is derived from an EMBL/GenBank/DDBJ whole genome shotgun (WGS) entry which is preliminary data.</text>
</comment>
<keyword evidence="4" id="KW-1185">Reference proteome</keyword>
<evidence type="ECO:0000313" key="3">
    <source>
        <dbReference type="EMBL" id="GBG04842.1"/>
    </source>
</evidence>
<proteinExistence type="predicted"/>
<feature type="compositionally biased region" description="Low complexity" evidence="1">
    <location>
        <begin position="136"/>
        <end position="163"/>
    </location>
</feature>
<gene>
    <name evidence="3" type="primary">apf</name>
    <name evidence="3" type="ORF">LrDSM24759_07560</name>
</gene>
<feature type="region of interest" description="Disordered" evidence="1">
    <location>
        <begin position="134"/>
        <end position="163"/>
    </location>
</feature>
<evidence type="ECO:0000313" key="4">
    <source>
        <dbReference type="Proteomes" id="UP000257317"/>
    </source>
</evidence>
<keyword evidence="2" id="KW-0732">Signal</keyword>
<dbReference type="AlphaFoldDB" id="A0A2Z6TFN9"/>
<organism evidence="3 4">
    <name type="scientific">Lactobacillus rodentium</name>
    <dbReference type="NCBI Taxonomy" id="947835"/>
    <lineage>
        <taxon>Bacteria</taxon>
        <taxon>Bacillati</taxon>
        <taxon>Bacillota</taxon>
        <taxon>Bacilli</taxon>
        <taxon>Lactobacillales</taxon>
        <taxon>Lactobacillaceae</taxon>
        <taxon>Lactobacillus</taxon>
    </lineage>
</organism>
<sequence>MKNFKSINIKSVLTKSLMAAGMALAGLVALTTTTNKEVHAATTANDPEVVTVNFVPNYGIAVWNHANTLSHTTGQYLKHATSWKVIDSAYDAQGNKWYDLGKDQWVMAKYVRAGLNSVDPNTAFDYVAPQTQAPANTSNYSSQTTTANTSSATTTSTSSYTSNVSGSEAAAKAWIAGRESGGSYTARNGQYVGKYQLSASYLNGDYSAANQERVADNYVKSRYGSWTAAQSFWQANGWY</sequence>
<feature type="chain" id="PRO_5039719558" evidence="2">
    <location>
        <begin position="26"/>
        <end position="239"/>
    </location>
</feature>
<dbReference type="Proteomes" id="UP000257317">
    <property type="component" value="Unassembled WGS sequence"/>
</dbReference>
<evidence type="ECO:0000256" key="2">
    <source>
        <dbReference type="SAM" id="SignalP"/>
    </source>
</evidence>
<evidence type="ECO:0000256" key="1">
    <source>
        <dbReference type="SAM" id="MobiDB-lite"/>
    </source>
</evidence>
<protein>
    <submittedName>
        <fullName evidence="3">Aggregation promoting factor</fullName>
    </submittedName>
</protein>
<dbReference type="EMBL" id="BFBY01000004">
    <property type="protein sequence ID" value="GBG04842.1"/>
    <property type="molecule type" value="Genomic_DNA"/>
</dbReference>
<accession>A0A2Z6TFN9</accession>
<feature type="signal peptide" evidence="2">
    <location>
        <begin position="1"/>
        <end position="25"/>
    </location>
</feature>
<name>A0A2Z6TFN9_9LACO</name>
<reference evidence="4" key="1">
    <citation type="submission" date="2018-03" db="EMBL/GenBank/DDBJ databases">
        <title>New taxa in the Lactobacillus gasseri group.</title>
        <authorList>
            <person name="Tanizawa Y."/>
            <person name="Tohno M."/>
            <person name="Endo A."/>
            <person name="Arita M."/>
        </authorList>
    </citation>
    <scope>NUCLEOTIDE SEQUENCE [LARGE SCALE GENOMIC DNA]</scope>
    <source>
        <strain evidence="4">DSM 24759</strain>
    </source>
</reference>